<feature type="non-terminal residue" evidence="5">
    <location>
        <position position="752"/>
    </location>
</feature>
<proteinExistence type="predicted"/>
<protein>
    <recommendedName>
        <fullName evidence="4">PUM-HD domain-containing protein</fullName>
    </recommendedName>
</protein>
<feature type="region of interest" description="Disordered" evidence="3">
    <location>
        <begin position="237"/>
        <end position="276"/>
    </location>
</feature>
<comment type="caution">
    <text evidence="5">The sequence shown here is derived from an EMBL/GenBank/DDBJ whole genome shotgun (WGS) entry which is preliminary data.</text>
</comment>
<feature type="domain" description="PUM-HD" evidence="4">
    <location>
        <begin position="622"/>
        <end position="752"/>
    </location>
</feature>
<evidence type="ECO:0000313" key="6">
    <source>
        <dbReference type="Proteomes" id="UP001165090"/>
    </source>
</evidence>
<feature type="compositionally biased region" description="Low complexity" evidence="3">
    <location>
        <begin position="20"/>
        <end position="35"/>
    </location>
</feature>
<dbReference type="PROSITE" id="PS50303">
    <property type="entry name" value="PUM_HD"/>
    <property type="match status" value="1"/>
</dbReference>
<accession>A0ABQ5SPU2</accession>
<dbReference type="InterPro" id="IPR033133">
    <property type="entry name" value="PUM-HD"/>
</dbReference>
<feature type="repeat" description="Pumilio" evidence="2">
    <location>
        <begin position="715"/>
        <end position="751"/>
    </location>
</feature>
<evidence type="ECO:0000256" key="1">
    <source>
        <dbReference type="ARBA" id="ARBA00022737"/>
    </source>
</evidence>
<dbReference type="PROSITE" id="PS50302">
    <property type="entry name" value="PUM"/>
    <property type="match status" value="2"/>
</dbReference>
<dbReference type="SUPFAM" id="SSF48371">
    <property type="entry name" value="ARM repeat"/>
    <property type="match status" value="1"/>
</dbReference>
<feature type="repeat" description="Pumilio" evidence="2">
    <location>
        <begin position="643"/>
        <end position="682"/>
    </location>
</feature>
<name>A0ABQ5SPU2_9CHLO</name>
<dbReference type="EMBL" id="BSDZ01000112">
    <property type="protein sequence ID" value="GLI71392.1"/>
    <property type="molecule type" value="Genomic_DNA"/>
</dbReference>
<gene>
    <name evidence="5" type="ORF">VaNZ11_016588</name>
</gene>
<dbReference type="InterPro" id="IPR001313">
    <property type="entry name" value="Pumilio_RNA-bd_rpt"/>
</dbReference>
<dbReference type="InterPro" id="IPR016024">
    <property type="entry name" value="ARM-type_fold"/>
</dbReference>
<organism evidence="5 6">
    <name type="scientific">Volvox africanus</name>
    <dbReference type="NCBI Taxonomy" id="51714"/>
    <lineage>
        <taxon>Eukaryota</taxon>
        <taxon>Viridiplantae</taxon>
        <taxon>Chlorophyta</taxon>
        <taxon>core chlorophytes</taxon>
        <taxon>Chlorophyceae</taxon>
        <taxon>CS clade</taxon>
        <taxon>Chlamydomonadales</taxon>
        <taxon>Volvocaceae</taxon>
        <taxon>Volvox</taxon>
    </lineage>
</organism>
<dbReference type="Pfam" id="PF00806">
    <property type="entry name" value="PUF"/>
    <property type="match status" value="3"/>
</dbReference>
<evidence type="ECO:0000256" key="2">
    <source>
        <dbReference type="PROSITE-ProRule" id="PRU00317"/>
    </source>
</evidence>
<dbReference type="Proteomes" id="UP001165090">
    <property type="component" value="Unassembled WGS sequence"/>
</dbReference>
<dbReference type="PANTHER" id="PTHR12537">
    <property type="entry name" value="RNA BINDING PROTEIN PUMILIO-RELATED"/>
    <property type="match status" value="1"/>
</dbReference>
<dbReference type="SMART" id="SM00025">
    <property type="entry name" value="Pumilio"/>
    <property type="match status" value="3"/>
</dbReference>
<feature type="compositionally biased region" description="Pro residues" evidence="3">
    <location>
        <begin position="247"/>
        <end position="259"/>
    </location>
</feature>
<keyword evidence="6" id="KW-1185">Reference proteome</keyword>
<keyword evidence="1" id="KW-0677">Repeat</keyword>
<reference evidence="5 6" key="1">
    <citation type="journal article" date="2023" name="IScience">
        <title>Expanded male sex-determining region conserved during the evolution of homothallism in the green alga Volvox.</title>
        <authorList>
            <person name="Yamamoto K."/>
            <person name="Matsuzaki R."/>
            <person name="Mahakham W."/>
            <person name="Heman W."/>
            <person name="Sekimoto H."/>
            <person name="Kawachi M."/>
            <person name="Minakuchi Y."/>
            <person name="Toyoda A."/>
            <person name="Nozaki H."/>
        </authorList>
    </citation>
    <scope>NUCLEOTIDE SEQUENCE [LARGE SCALE GENOMIC DNA]</scope>
    <source>
        <strain evidence="5 6">NIES-4468</strain>
    </source>
</reference>
<sequence>MALVNTRAASAAVPVYDTNSISRSNSSGSGNTLKTGSGGGNWGTDAGGTGVVPCNGQPPVAAAAATAGFSPVVVLPALCSSSIDSAHSVVSSLASHAQELARVASSCGGGGGDVGCDVGGGDGGDDGIRKDERTPVDDDLNSVTLQPGAASASLTFPGAAVPLAAAATLLPPSQYQRYCARMCEAHAQAMAELASSSSTRVKNGNTDNCVGVVDSARRNASDSDLWLAAVSAANNAAGDGGVSQMSPLPPPPPPPPPRPGGGAGGYRQRTHGGDGQCWTSLDEWRQRNLLEIEATEGLVPGFQRSPPPPPYTHVQRHRWYDAATPAPLPQPLTGLRQSLSAGRNSYFTAASAGGGGSGRDVFALPVRMPASPPSNGGSGLSPAGKMLYRFLNQRATGGNGSGIGGGGNFVVTGEGYSGGGGGDGAISCHCDGGGDADEPNALTKADAFAFSPMTALRDADGAAVLESGPTAGSASPPPQPAATAATTSAAADFGAGDSSDFWFANPYAHGSDMYDTYKQRSPSPPVNKAHDGTDLSSLSYLPHLGFREGHFDLPQGHGGLPQLDGLGMPYGAAPHFQMYGGSNPLGSLNSNAPASPPLYCGSIGDRDGRGGRGGYIPSDYGGGGGSSVGGRSISGGNCIRLESLFGRLVSLSCDQQGSRVVQRLLCAAQSEQVGRCLDELLPCVTEVACHPYGNYVLQQLMTVGGSRHKLRLCGALAGRILELSFDPHGCRVVQKLLEVVPEQQAAAAVVEL</sequence>
<evidence type="ECO:0000256" key="3">
    <source>
        <dbReference type="SAM" id="MobiDB-lite"/>
    </source>
</evidence>
<dbReference type="PANTHER" id="PTHR12537:SF12">
    <property type="entry name" value="MATERNAL PROTEIN PUMILIO"/>
    <property type="match status" value="1"/>
</dbReference>
<dbReference type="InterPro" id="IPR011989">
    <property type="entry name" value="ARM-like"/>
</dbReference>
<evidence type="ECO:0000259" key="4">
    <source>
        <dbReference type="PROSITE" id="PS50303"/>
    </source>
</evidence>
<evidence type="ECO:0000313" key="5">
    <source>
        <dbReference type="EMBL" id="GLI71392.1"/>
    </source>
</evidence>
<dbReference type="Gene3D" id="1.25.10.10">
    <property type="entry name" value="Leucine-rich Repeat Variant"/>
    <property type="match status" value="1"/>
</dbReference>
<feature type="region of interest" description="Disordered" evidence="3">
    <location>
        <begin position="20"/>
        <end position="44"/>
    </location>
</feature>
<feature type="region of interest" description="Disordered" evidence="3">
    <location>
        <begin position="465"/>
        <end position="484"/>
    </location>
</feature>
<feature type="region of interest" description="Disordered" evidence="3">
    <location>
        <begin position="515"/>
        <end position="534"/>
    </location>
</feature>